<dbReference type="SUPFAM" id="SSF51556">
    <property type="entry name" value="Metallo-dependent hydrolases"/>
    <property type="match status" value="1"/>
</dbReference>
<comment type="caution">
    <text evidence="2">The sequence shown here is derived from an EMBL/GenBank/DDBJ whole genome shotgun (WGS) entry which is preliminary data.</text>
</comment>
<dbReference type="PANTHER" id="PTHR43135">
    <property type="entry name" value="ALPHA-D-RIBOSE 1-METHYLPHOSPHONATE 5-TRIPHOSPHATE DIPHOSPHATASE"/>
    <property type="match status" value="1"/>
</dbReference>
<dbReference type="InterPro" id="IPR012696">
    <property type="entry name" value="PhnM"/>
</dbReference>
<dbReference type="EMBL" id="BAABLD010000001">
    <property type="protein sequence ID" value="GAA5157366.1"/>
    <property type="molecule type" value="Genomic_DNA"/>
</dbReference>
<dbReference type="PANTHER" id="PTHR43135:SF3">
    <property type="entry name" value="ALPHA-D-RIBOSE 1-METHYLPHOSPHONATE 5-TRIPHOSPHATE DIPHOSPHATASE"/>
    <property type="match status" value="1"/>
</dbReference>
<dbReference type="SUPFAM" id="SSF51338">
    <property type="entry name" value="Composite domain of metallo-dependent hydrolases"/>
    <property type="match status" value="1"/>
</dbReference>
<proteinExistence type="predicted"/>
<gene>
    <name evidence="2" type="ORF">GCM10025770_00490</name>
</gene>
<reference evidence="3" key="1">
    <citation type="journal article" date="2019" name="Int. J. Syst. Evol. Microbiol.">
        <title>The Global Catalogue of Microorganisms (GCM) 10K type strain sequencing project: providing services to taxonomists for standard genome sequencing and annotation.</title>
        <authorList>
            <consortium name="The Broad Institute Genomics Platform"/>
            <consortium name="The Broad Institute Genome Sequencing Center for Infectious Disease"/>
            <person name="Wu L."/>
            <person name="Ma J."/>
        </authorList>
    </citation>
    <scope>NUCLEOTIDE SEQUENCE [LARGE SCALE GENOMIC DNA]</scope>
    <source>
        <strain evidence="3">JCM 18715</strain>
    </source>
</reference>
<organism evidence="2 3">
    <name type="scientific">Viridibacterium curvum</name>
    <dbReference type="NCBI Taxonomy" id="1101404"/>
    <lineage>
        <taxon>Bacteria</taxon>
        <taxon>Pseudomonadati</taxon>
        <taxon>Pseudomonadota</taxon>
        <taxon>Betaproteobacteria</taxon>
        <taxon>Rhodocyclales</taxon>
        <taxon>Rhodocyclaceae</taxon>
        <taxon>Viridibacterium</taxon>
    </lineage>
</organism>
<dbReference type="PIRSF" id="PIRSF038971">
    <property type="entry name" value="PhnM"/>
    <property type="match status" value="1"/>
</dbReference>
<evidence type="ECO:0000313" key="2">
    <source>
        <dbReference type="EMBL" id="GAA5157366.1"/>
    </source>
</evidence>
<dbReference type="Proteomes" id="UP001500547">
    <property type="component" value="Unassembled WGS sequence"/>
</dbReference>
<dbReference type="RefSeq" id="WP_345530808.1">
    <property type="nucleotide sequence ID" value="NZ_BAABLD010000001.1"/>
</dbReference>
<protein>
    <submittedName>
        <fullName evidence="2">Alpha-D-ribose 1-methylphosphonate 5-triphosphate diphosphatase</fullName>
    </submittedName>
</protein>
<keyword evidence="3" id="KW-1185">Reference proteome</keyword>
<dbReference type="NCBIfam" id="NF011987">
    <property type="entry name" value="PRK15446.2-3"/>
    <property type="match status" value="1"/>
</dbReference>
<dbReference type="Pfam" id="PF07969">
    <property type="entry name" value="Amidohydro_3"/>
    <property type="match status" value="1"/>
</dbReference>
<accession>A0ABP9QBP8</accession>
<evidence type="ECO:0000313" key="3">
    <source>
        <dbReference type="Proteomes" id="UP001500547"/>
    </source>
</evidence>
<dbReference type="InterPro" id="IPR032466">
    <property type="entry name" value="Metal_Hydrolase"/>
</dbReference>
<feature type="domain" description="Amidohydrolase 3" evidence="1">
    <location>
        <begin position="280"/>
        <end position="373"/>
    </location>
</feature>
<dbReference type="InterPro" id="IPR011059">
    <property type="entry name" value="Metal-dep_hydrolase_composite"/>
</dbReference>
<dbReference type="InterPro" id="IPR013108">
    <property type="entry name" value="Amidohydro_3"/>
</dbReference>
<dbReference type="NCBIfam" id="NF011990">
    <property type="entry name" value="PRK15446.2-6"/>
    <property type="match status" value="1"/>
</dbReference>
<evidence type="ECO:0000259" key="1">
    <source>
        <dbReference type="Pfam" id="PF07969"/>
    </source>
</evidence>
<dbReference type="Gene3D" id="3.20.20.140">
    <property type="entry name" value="Metal-dependent hydrolases"/>
    <property type="match status" value="1"/>
</dbReference>
<dbReference type="InterPro" id="IPR051781">
    <property type="entry name" value="Metallo-dep_Hydrolase"/>
</dbReference>
<name>A0ABP9QBP8_9RHOO</name>
<sequence length="382" mass="41276">MSTIENLALRGGQTLRPDHSWDDAPLHVAAGLISDAATAGPWLDTSDCLVLPGIVDFHGDAFERQIMPRPKVSFPLDVALLDTDRQLAANGITTALHGITHSWEGGLRGRDTAEGLFAAFDTLRPRLQVDHRVHLRFECHNVEGEDDAQRWLQSGRVSLLAFNEHIDAMRKRTHKLQEYADRAATDIAGFQARMEAAAARSNEVPGVIDRLAQKARALNIPMASHDDHSIAMRDAFQQRGCHISEFPLTREVAEHARANHSPVVCGAPNVLRGGSHIGAPSAATLAAEGLCSILASDYYYPAPLHAAFKLAAQGLLPFAQAWALVSHNPAQALALRDRGHIATGQRADLLVVDALDATLPRLVATLAAGRIVYLAEGARLHG</sequence>